<dbReference type="Proteomes" id="UP000744676">
    <property type="component" value="Unassembled WGS sequence"/>
</dbReference>
<proteinExistence type="predicted"/>
<evidence type="ECO:0000313" key="2">
    <source>
        <dbReference type="Proteomes" id="UP000744676"/>
    </source>
</evidence>
<dbReference type="EMBL" id="QVQA01000064">
    <property type="protein sequence ID" value="KAF5097495.1"/>
    <property type="molecule type" value="Genomic_DNA"/>
</dbReference>
<comment type="caution">
    <text evidence="1">The sequence shown here is derived from an EMBL/GenBank/DDBJ whole genome shotgun (WGS) entry which is preliminary data.</text>
</comment>
<keyword evidence="2" id="KW-1185">Reference proteome</keyword>
<evidence type="ECO:0000313" key="1">
    <source>
        <dbReference type="EMBL" id="KAF5097495.1"/>
    </source>
</evidence>
<protein>
    <submittedName>
        <fullName evidence="1">Uncharacterized protein</fullName>
    </submittedName>
</protein>
<sequence length="263" mass="27871">MVTINRIILAGALAAIANAIPIAEARPIAFANAQPITNDPPKGHADSYPNKTILLARDTPEGNNITKRDIPESYNITKRAVSENFNVTKRAVSENFNVTKREIPEGYNITKRADIAVVPDLSTLLGQSTTLIGESLETILGLDVSSGGDQITTLLTNINSYLGQVETAIKNYVPATGVGSELQNLIVKTGLQSLVFVLSSLVGTLATLLSQGSSQPQILAQVKELYSHIEAISNAGGKFSLLGTLGDIVHSILSVIANILESI</sequence>
<accession>A0ACB6V4B8</accession>
<gene>
    <name evidence="1" type="ORF">D0Z00_002380</name>
</gene>
<name>A0ACB6V4B8_9ASCO</name>
<reference evidence="1 2" key="1">
    <citation type="journal article" date="2020" name="Front. Microbiol.">
        <title>Phenotypic and Genetic Characterization of the Cheese Ripening Yeast Geotrichum candidum.</title>
        <authorList>
            <person name="Perkins V."/>
            <person name="Vignola S."/>
            <person name="Lessard M.H."/>
            <person name="Plante P.L."/>
            <person name="Corbeil J."/>
            <person name="Dugat-Bony E."/>
            <person name="Frenette M."/>
            <person name="Labrie S."/>
        </authorList>
    </citation>
    <scope>NUCLEOTIDE SEQUENCE [LARGE SCALE GENOMIC DNA]</scope>
    <source>
        <strain evidence="1 2">LMA-1147</strain>
    </source>
</reference>
<organism evidence="1 2">
    <name type="scientific">Geotrichum galactomycetum</name>
    <dbReference type="NCBI Taxonomy" id="27317"/>
    <lineage>
        <taxon>Eukaryota</taxon>
        <taxon>Fungi</taxon>
        <taxon>Dikarya</taxon>
        <taxon>Ascomycota</taxon>
        <taxon>Saccharomycotina</taxon>
        <taxon>Dipodascomycetes</taxon>
        <taxon>Dipodascales</taxon>
        <taxon>Dipodascaceae</taxon>
        <taxon>Geotrichum</taxon>
    </lineage>
</organism>